<feature type="domain" description="Protein kinase" evidence="1">
    <location>
        <begin position="1"/>
        <end position="290"/>
    </location>
</feature>
<dbReference type="OrthoDB" id="4062651at2759"/>
<dbReference type="SMART" id="SM00220">
    <property type="entry name" value="S_TKc"/>
    <property type="match status" value="1"/>
</dbReference>
<gene>
    <name evidence="2" type="ORF">BDV95DRAFT_632441</name>
</gene>
<dbReference type="Proteomes" id="UP000481861">
    <property type="component" value="Unassembled WGS sequence"/>
</dbReference>
<dbReference type="GO" id="GO:0044773">
    <property type="term" value="P:mitotic DNA damage checkpoint signaling"/>
    <property type="evidence" value="ECO:0007669"/>
    <property type="project" value="TreeGrafter"/>
</dbReference>
<keyword evidence="2" id="KW-0418">Kinase</keyword>
<sequence>MSSVSAASSPGTTSQGANNQKFILKYVHEVNLTDLQDINNRLRGSANHVRLVKDAILENSLFVFQYFDDHLLRLAQKDLPIAVTKQILKDALCGIAELHDQDIVHTDIKADNVLVDWKENEDGVIIERVQLADLEDAAHIPPGSHMIGKQAGNWMWRSPEAHARGPVNKPSDIFSFALVCIYAVHKRVIFAVGEEELGEGVEPLAVVIERQISYFADEDGLRGFLKHLGDNAWVPIFEVTRDGFNKDNPRRPFSLWKGVDEDFKKLICAMTNFDPEKRITAREALAHAWFEGVRVG</sequence>
<dbReference type="PANTHER" id="PTHR44167:SF24">
    <property type="entry name" value="SERINE_THREONINE-PROTEIN KINASE CHK2"/>
    <property type="match status" value="1"/>
</dbReference>
<keyword evidence="3" id="KW-1185">Reference proteome</keyword>
<dbReference type="PROSITE" id="PS00108">
    <property type="entry name" value="PROTEIN_KINASE_ST"/>
    <property type="match status" value="1"/>
</dbReference>
<organism evidence="2 3">
    <name type="scientific">Massariosphaeria phaeospora</name>
    <dbReference type="NCBI Taxonomy" id="100035"/>
    <lineage>
        <taxon>Eukaryota</taxon>
        <taxon>Fungi</taxon>
        <taxon>Dikarya</taxon>
        <taxon>Ascomycota</taxon>
        <taxon>Pezizomycotina</taxon>
        <taxon>Dothideomycetes</taxon>
        <taxon>Pleosporomycetidae</taxon>
        <taxon>Pleosporales</taxon>
        <taxon>Pleosporales incertae sedis</taxon>
        <taxon>Massariosphaeria</taxon>
    </lineage>
</organism>
<dbReference type="InterPro" id="IPR000719">
    <property type="entry name" value="Prot_kinase_dom"/>
</dbReference>
<dbReference type="InterPro" id="IPR008271">
    <property type="entry name" value="Ser/Thr_kinase_AS"/>
</dbReference>
<dbReference type="GO" id="GO:0005524">
    <property type="term" value="F:ATP binding"/>
    <property type="evidence" value="ECO:0007669"/>
    <property type="project" value="InterPro"/>
</dbReference>
<dbReference type="EMBL" id="JAADJZ010000035">
    <property type="protein sequence ID" value="KAF2865241.1"/>
    <property type="molecule type" value="Genomic_DNA"/>
</dbReference>
<evidence type="ECO:0000313" key="3">
    <source>
        <dbReference type="Proteomes" id="UP000481861"/>
    </source>
</evidence>
<dbReference type="PANTHER" id="PTHR44167">
    <property type="entry name" value="OVARIAN-SPECIFIC SERINE/THREONINE-PROTEIN KINASE LOK-RELATED"/>
    <property type="match status" value="1"/>
</dbReference>
<evidence type="ECO:0000313" key="2">
    <source>
        <dbReference type="EMBL" id="KAF2865241.1"/>
    </source>
</evidence>
<dbReference type="InterPro" id="IPR011009">
    <property type="entry name" value="Kinase-like_dom_sf"/>
</dbReference>
<dbReference type="GO" id="GO:0005634">
    <property type="term" value="C:nucleus"/>
    <property type="evidence" value="ECO:0007669"/>
    <property type="project" value="TreeGrafter"/>
</dbReference>
<keyword evidence="2" id="KW-0808">Transferase</keyword>
<name>A0A7C8M233_9PLEO</name>
<dbReference type="GO" id="GO:0004674">
    <property type="term" value="F:protein serine/threonine kinase activity"/>
    <property type="evidence" value="ECO:0007669"/>
    <property type="project" value="TreeGrafter"/>
</dbReference>
<comment type="caution">
    <text evidence="2">The sequence shown here is derived from an EMBL/GenBank/DDBJ whole genome shotgun (WGS) entry which is preliminary data.</text>
</comment>
<dbReference type="SUPFAM" id="SSF56112">
    <property type="entry name" value="Protein kinase-like (PK-like)"/>
    <property type="match status" value="1"/>
</dbReference>
<accession>A0A7C8M233</accession>
<dbReference type="AlphaFoldDB" id="A0A7C8M233"/>
<dbReference type="Pfam" id="PF00069">
    <property type="entry name" value="Pkinase"/>
    <property type="match status" value="1"/>
</dbReference>
<proteinExistence type="predicted"/>
<dbReference type="PROSITE" id="PS50011">
    <property type="entry name" value="PROTEIN_KINASE_DOM"/>
    <property type="match status" value="1"/>
</dbReference>
<evidence type="ECO:0000259" key="1">
    <source>
        <dbReference type="PROSITE" id="PS50011"/>
    </source>
</evidence>
<reference evidence="2 3" key="1">
    <citation type="submission" date="2020-01" db="EMBL/GenBank/DDBJ databases">
        <authorList>
            <consortium name="DOE Joint Genome Institute"/>
            <person name="Haridas S."/>
            <person name="Albert R."/>
            <person name="Binder M."/>
            <person name="Bloem J."/>
            <person name="Labutti K."/>
            <person name="Salamov A."/>
            <person name="Andreopoulos B."/>
            <person name="Baker S.E."/>
            <person name="Barry K."/>
            <person name="Bills G."/>
            <person name="Bluhm B.H."/>
            <person name="Cannon C."/>
            <person name="Castanera R."/>
            <person name="Culley D.E."/>
            <person name="Daum C."/>
            <person name="Ezra D."/>
            <person name="Gonzalez J.B."/>
            <person name="Henrissat B."/>
            <person name="Kuo A."/>
            <person name="Liang C."/>
            <person name="Lipzen A."/>
            <person name="Lutzoni F."/>
            <person name="Magnuson J."/>
            <person name="Mondo S."/>
            <person name="Nolan M."/>
            <person name="Ohm R."/>
            <person name="Pangilinan J."/>
            <person name="Park H.-J.H."/>
            <person name="Ramirez L."/>
            <person name="Alfaro M."/>
            <person name="Sun H."/>
            <person name="Tritt A."/>
            <person name="Yoshinaga Y."/>
            <person name="Zwiers L.-H.L."/>
            <person name="Turgeon B.G."/>
            <person name="Goodwin S.B."/>
            <person name="Spatafora J.W."/>
            <person name="Crous P.W."/>
            <person name="Grigoriev I.V."/>
        </authorList>
    </citation>
    <scope>NUCLEOTIDE SEQUENCE [LARGE SCALE GENOMIC DNA]</scope>
    <source>
        <strain evidence="2 3">CBS 611.86</strain>
    </source>
</reference>
<protein>
    <submittedName>
        <fullName evidence="2">Kinase-like domain-containing protein</fullName>
    </submittedName>
</protein>
<dbReference type="Gene3D" id="1.10.510.10">
    <property type="entry name" value="Transferase(Phosphotransferase) domain 1"/>
    <property type="match status" value="1"/>
</dbReference>